<reference evidence="2" key="1">
    <citation type="submission" date="2016-10" db="EMBL/GenBank/DDBJ databases">
        <authorList>
            <person name="Varghese N."/>
            <person name="Submissions S."/>
        </authorList>
    </citation>
    <scope>NUCLEOTIDE SEQUENCE [LARGE SCALE GENOMIC DNA]</scope>
    <source>
        <strain evidence="2">B4,CECT 8067,JCM 17497</strain>
    </source>
</reference>
<accession>A0A1G8TQ27</accession>
<dbReference type="Proteomes" id="UP000198882">
    <property type="component" value="Unassembled WGS sequence"/>
</dbReference>
<dbReference type="InterPro" id="IPR019587">
    <property type="entry name" value="Polyketide_cyclase/dehydratase"/>
</dbReference>
<organism evidence="1 2">
    <name type="scientific">Natronorubrum texcoconense</name>
    <dbReference type="NCBI Taxonomy" id="1095776"/>
    <lineage>
        <taxon>Archaea</taxon>
        <taxon>Methanobacteriati</taxon>
        <taxon>Methanobacteriota</taxon>
        <taxon>Stenosarchaea group</taxon>
        <taxon>Halobacteria</taxon>
        <taxon>Halobacteriales</taxon>
        <taxon>Natrialbaceae</taxon>
        <taxon>Natronorubrum</taxon>
    </lineage>
</organism>
<dbReference type="AlphaFoldDB" id="A0A1G8TQ27"/>
<dbReference type="Gene3D" id="3.30.530.20">
    <property type="match status" value="1"/>
</dbReference>
<dbReference type="InterPro" id="IPR023393">
    <property type="entry name" value="START-like_dom_sf"/>
</dbReference>
<dbReference type="Pfam" id="PF10604">
    <property type="entry name" value="Polyketide_cyc2"/>
    <property type="match status" value="1"/>
</dbReference>
<dbReference type="SUPFAM" id="SSF55961">
    <property type="entry name" value="Bet v1-like"/>
    <property type="match status" value="1"/>
</dbReference>
<gene>
    <name evidence="1" type="ORF">SAMN04515672_0559</name>
</gene>
<dbReference type="OrthoDB" id="262877at2157"/>
<evidence type="ECO:0000313" key="2">
    <source>
        <dbReference type="Proteomes" id="UP000198882"/>
    </source>
</evidence>
<keyword evidence="2" id="KW-1185">Reference proteome</keyword>
<name>A0A1G8TQ27_9EURY</name>
<dbReference type="STRING" id="1095776.SAMN04515672_0559"/>
<dbReference type="EMBL" id="FNFE01000001">
    <property type="protein sequence ID" value="SDJ43686.1"/>
    <property type="molecule type" value="Genomic_DNA"/>
</dbReference>
<protein>
    <submittedName>
        <fullName evidence="1">Polyketide cyclase / dehydrase and lipid transport</fullName>
    </submittedName>
</protein>
<dbReference type="RefSeq" id="WP_090303079.1">
    <property type="nucleotide sequence ID" value="NZ_FNFE01000001.1"/>
</dbReference>
<sequence>MREVTVSRVVNASPVVVARWLDPPTIVEAEGSFTVETIDEHGDATIVVASGPGMQLPLRFEERDESIYYTQEGDQGPFSHMETWIDLEDVPDGTQITIRSSVSLAAPLPFGDRLAAWKRKGELKRALDALVEEFGDVE</sequence>
<proteinExistence type="predicted"/>
<evidence type="ECO:0000313" key="1">
    <source>
        <dbReference type="EMBL" id="SDJ43686.1"/>
    </source>
</evidence>